<accession>A0A2P2QUG3</accession>
<proteinExistence type="predicted"/>
<evidence type="ECO:0000313" key="1">
    <source>
        <dbReference type="EMBL" id="MBX70578.1"/>
    </source>
</evidence>
<dbReference type="EMBL" id="GGEC01090094">
    <property type="protein sequence ID" value="MBX70578.1"/>
    <property type="molecule type" value="Transcribed_RNA"/>
</dbReference>
<dbReference type="AlphaFoldDB" id="A0A2P2QUG3"/>
<reference evidence="1" key="1">
    <citation type="submission" date="2018-02" db="EMBL/GenBank/DDBJ databases">
        <title>Rhizophora mucronata_Transcriptome.</title>
        <authorList>
            <person name="Meera S.P."/>
            <person name="Sreeshan A."/>
            <person name="Augustine A."/>
        </authorList>
    </citation>
    <scope>NUCLEOTIDE SEQUENCE</scope>
    <source>
        <tissue evidence="1">Leaf</tissue>
    </source>
</reference>
<organism evidence="1">
    <name type="scientific">Rhizophora mucronata</name>
    <name type="common">Asiatic mangrove</name>
    <dbReference type="NCBI Taxonomy" id="61149"/>
    <lineage>
        <taxon>Eukaryota</taxon>
        <taxon>Viridiplantae</taxon>
        <taxon>Streptophyta</taxon>
        <taxon>Embryophyta</taxon>
        <taxon>Tracheophyta</taxon>
        <taxon>Spermatophyta</taxon>
        <taxon>Magnoliopsida</taxon>
        <taxon>eudicotyledons</taxon>
        <taxon>Gunneridae</taxon>
        <taxon>Pentapetalae</taxon>
        <taxon>rosids</taxon>
        <taxon>fabids</taxon>
        <taxon>Malpighiales</taxon>
        <taxon>Rhizophoraceae</taxon>
        <taxon>Rhizophora</taxon>
    </lineage>
</organism>
<sequence>MKRPKLKDITNLGVMPKLLKILKKNMANTDTQNMPKRNSKSTTHTVFGELSFIIAQTSIFEG</sequence>
<protein>
    <submittedName>
        <fullName evidence="1">Uncharacterized protein</fullName>
    </submittedName>
</protein>
<name>A0A2P2QUG3_RHIMU</name>